<dbReference type="EMBL" id="JAEDXU010000004">
    <property type="protein sequence ID" value="MBP1046672.1"/>
    <property type="molecule type" value="Genomic_DNA"/>
</dbReference>
<dbReference type="InterPro" id="IPR029442">
    <property type="entry name" value="GyrI-like"/>
</dbReference>
<dbReference type="Pfam" id="PF06445">
    <property type="entry name" value="GyrI-like"/>
    <property type="match status" value="1"/>
</dbReference>
<dbReference type="SMART" id="SM00871">
    <property type="entry name" value="AraC_E_bind"/>
    <property type="match status" value="1"/>
</dbReference>
<evidence type="ECO:0000259" key="1">
    <source>
        <dbReference type="SMART" id="SM00871"/>
    </source>
</evidence>
<dbReference type="SUPFAM" id="SSF55136">
    <property type="entry name" value="Probable bacterial effector-binding domain"/>
    <property type="match status" value="1"/>
</dbReference>
<proteinExistence type="predicted"/>
<reference evidence="2 3" key="1">
    <citation type="submission" date="2020-12" db="EMBL/GenBank/DDBJ databases">
        <title>Vagococcus allomyrinae sp. nov. and Enterococcus lavae sp. nov., isolated from the larvae of Allomyrina dichotoma.</title>
        <authorList>
            <person name="Lee S.D."/>
        </authorList>
    </citation>
    <scope>NUCLEOTIDE SEQUENCE [LARGE SCALE GENOMIC DNA]</scope>
    <source>
        <strain evidence="2 3">BWM-S5</strain>
    </source>
</reference>
<dbReference type="InterPro" id="IPR011256">
    <property type="entry name" value="Reg_factor_effector_dom_sf"/>
</dbReference>
<dbReference type="Proteomes" id="UP000673375">
    <property type="component" value="Unassembled WGS sequence"/>
</dbReference>
<name>A0ABS4CL39_9ENTE</name>
<dbReference type="InterPro" id="IPR010499">
    <property type="entry name" value="AraC_E-bd"/>
</dbReference>
<feature type="domain" description="AraC effector-binding" evidence="1">
    <location>
        <begin position="1"/>
        <end position="157"/>
    </location>
</feature>
<sequence length="157" mass="18030">MNIEKITKPEQIIISITHTGLNVTELPKIIGPTFMEIGKYISEQGAAILSNPFVSFKNMDETGKLDESQIEMEIGFPVDKLIPENESIKAYRLPSYKAVSVLYVGDYDQGMIDIYRRLFEEIKANGGIFMNRSYEYYLSDEEIDLSKQETIIELPYR</sequence>
<dbReference type="RefSeq" id="WP_209557459.1">
    <property type="nucleotide sequence ID" value="NZ_JAEDXU010000004.1"/>
</dbReference>
<comment type="caution">
    <text evidence="2">The sequence shown here is derived from an EMBL/GenBank/DDBJ whole genome shotgun (WGS) entry which is preliminary data.</text>
</comment>
<keyword evidence="3" id="KW-1185">Reference proteome</keyword>
<organism evidence="2 3">
    <name type="scientific">Enterococcus larvae</name>
    <dbReference type="NCBI Taxonomy" id="2794352"/>
    <lineage>
        <taxon>Bacteria</taxon>
        <taxon>Bacillati</taxon>
        <taxon>Bacillota</taxon>
        <taxon>Bacilli</taxon>
        <taxon>Lactobacillales</taxon>
        <taxon>Enterococcaceae</taxon>
        <taxon>Enterococcus</taxon>
    </lineage>
</organism>
<evidence type="ECO:0000313" key="2">
    <source>
        <dbReference type="EMBL" id="MBP1046672.1"/>
    </source>
</evidence>
<dbReference type="Gene3D" id="3.20.80.10">
    <property type="entry name" value="Regulatory factor, effector binding domain"/>
    <property type="match status" value="1"/>
</dbReference>
<evidence type="ECO:0000313" key="3">
    <source>
        <dbReference type="Proteomes" id="UP000673375"/>
    </source>
</evidence>
<protein>
    <submittedName>
        <fullName evidence="2">GyrI-like domain-containing protein</fullName>
    </submittedName>
</protein>
<gene>
    <name evidence="2" type="ORF">I6N96_10260</name>
</gene>
<accession>A0ABS4CL39</accession>